<reference evidence="2 3" key="1">
    <citation type="submission" date="2019-03" db="EMBL/GenBank/DDBJ databases">
        <title>Whole genome sequence of Arthrobacter sp JH1-1.</title>
        <authorList>
            <person name="Trinh H.N."/>
        </authorList>
    </citation>
    <scope>NUCLEOTIDE SEQUENCE [LARGE SCALE GENOMIC DNA]</scope>
    <source>
        <strain evidence="2 3">JH1-1</strain>
    </source>
</reference>
<accession>A0A4R5KSK7</accession>
<keyword evidence="1" id="KW-0812">Transmembrane</keyword>
<evidence type="ECO:0000256" key="1">
    <source>
        <dbReference type="SAM" id="Phobius"/>
    </source>
</evidence>
<feature type="transmembrane region" description="Helical" evidence="1">
    <location>
        <begin position="44"/>
        <end position="62"/>
    </location>
</feature>
<evidence type="ECO:0000313" key="3">
    <source>
        <dbReference type="Proteomes" id="UP000295511"/>
    </source>
</evidence>
<sequence>MSKQGPGKPAWPSRVGRAALLTLIVMIANYGWWTGRNVVRETLAVALAFAISLVVVSIFDLTRRWLRSRHRR</sequence>
<gene>
    <name evidence="2" type="ORF">E1809_07480</name>
</gene>
<proteinExistence type="predicted"/>
<dbReference type="AlphaFoldDB" id="A0A4R5KSK7"/>
<keyword evidence="3" id="KW-1185">Reference proteome</keyword>
<protein>
    <submittedName>
        <fullName evidence="2">Uncharacterized protein</fullName>
    </submittedName>
</protein>
<feature type="transmembrane region" description="Helical" evidence="1">
    <location>
        <begin position="15"/>
        <end position="32"/>
    </location>
</feature>
<name>A0A4R5KSK7_9MICC</name>
<organism evidence="2 3">
    <name type="scientific">Arthrobacter terricola</name>
    <dbReference type="NCBI Taxonomy" id="2547396"/>
    <lineage>
        <taxon>Bacteria</taxon>
        <taxon>Bacillati</taxon>
        <taxon>Actinomycetota</taxon>
        <taxon>Actinomycetes</taxon>
        <taxon>Micrococcales</taxon>
        <taxon>Micrococcaceae</taxon>
        <taxon>Arthrobacter</taxon>
    </lineage>
</organism>
<keyword evidence="1" id="KW-1133">Transmembrane helix</keyword>
<keyword evidence="1" id="KW-0472">Membrane</keyword>
<comment type="caution">
    <text evidence="2">The sequence shown here is derived from an EMBL/GenBank/DDBJ whole genome shotgun (WGS) entry which is preliminary data.</text>
</comment>
<dbReference type="EMBL" id="SMRU01000007">
    <property type="protein sequence ID" value="TDF97840.1"/>
    <property type="molecule type" value="Genomic_DNA"/>
</dbReference>
<evidence type="ECO:0000313" key="2">
    <source>
        <dbReference type="EMBL" id="TDF97840.1"/>
    </source>
</evidence>
<dbReference type="RefSeq" id="WP_133203600.1">
    <property type="nucleotide sequence ID" value="NZ_SMRU01000007.1"/>
</dbReference>
<dbReference type="Proteomes" id="UP000295511">
    <property type="component" value="Unassembled WGS sequence"/>
</dbReference>